<feature type="transmembrane region" description="Helical" evidence="1">
    <location>
        <begin position="53"/>
        <end position="72"/>
    </location>
</feature>
<dbReference type="EMBL" id="VSSQ01099768">
    <property type="protein sequence ID" value="MPN42192.1"/>
    <property type="molecule type" value="Genomic_DNA"/>
</dbReference>
<evidence type="ECO:0000256" key="1">
    <source>
        <dbReference type="SAM" id="Phobius"/>
    </source>
</evidence>
<comment type="caution">
    <text evidence="2">The sequence shown here is derived from an EMBL/GenBank/DDBJ whole genome shotgun (WGS) entry which is preliminary data.</text>
</comment>
<keyword evidence="1" id="KW-1133">Transmembrane helix</keyword>
<proteinExistence type="predicted"/>
<name>A0A645HUN6_9ZZZZ</name>
<accession>A0A645HUN6</accession>
<feature type="transmembrane region" description="Helical" evidence="1">
    <location>
        <begin position="12"/>
        <end position="32"/>
    </location>
</feature>
<reference evidence="2" key="1">
    <citation type="submission" date="2019-08" db="EMBL/GenBank/DDBJ databases">
        <authorList>
            <person name="Kucharzyk K."/>
            <person name="Murdoch R.W."/>
            <person name="Higgins S."/>
            <person name="Loffler F."/>
        </authorList>
    </citation>
    <scope>NUCLEOTIDE SEQUENCE</scope>
</reference>
<dbReference type="AlphaFoldDB" id="A0A645HUN6"/>
<gene>
    <name evidence="2" type="ORF">SDC9_189748</name>
</gene>
<protein>
    <submittedName>
        <fullName evidence="2">Uncharacterized protein</fullName>
    </submittedName>
</protein>
<evidence type="ECO:0000313" key="2">
    <source>
        <dbReference type="EMBL" id="MPN42192.1"/>
    </source>
</evidence>
<sequence>MTVYLEHIGFEAFFFFGSLIFSVSLFLFSNANDPYKDTKAVPFDLSYFKTDKGFAIGSFGICLLVTLIYILLW</sequence>
<keyword evidence="1" id="KW-0472">Membrane</keyword>
<keyword evidence="1" id="KW-0812">Transmembrane</keyword>
<organism evidence="2">
    <name type="scientific">bioreactor metagenome</name>
    <dbReference type="NCBI Taxonomy" id="1076179"/>
    <lineage>
        <taxon>unclassified sequences</taxon>
        <taxon>metagenomes</taxon>
        <taxon>ecological metagenomes</taxon>
    </lineage>
</organism>